<accession>A0A6A6DGW5</accession>
<protein>
    <submittedName>
        <fullName evidence="3">Uncharacterized protein</fullName>
    </submittedName>
</protein>
<evidence type="ECO:0000313" key="4">
    <source>
        <dbReference type="Proteomes" id="UP000800200"/>
    </source>
</evidence>
<sequence>MERANLSTPPQPGKPQPSPLYFRSQTFPHRYGSATRRETLQTLPLRSKNLKAEPVSPIIETRLPSPPRMDTQDAISQVEPIGSTPYSPRLKRRQSTEPLQRPVEPGKSSTVEKIKHTPRRARTMPIVPLDRKAEFDPDGGKSRIEAEIPIATPETPNANLPEDRGPASSQKSNNLATPQSMNVIHRPREPEKTRETERRLRFEPMQADGQSRNYQTRLIRPGRPQLPQPQVQYRIAVPKSVPFVLYEGMVGQLVEHMPQLVNVRGSDCRQSKSGNVFCYDTLQTGGFRRQQDSIEFSKVSTTDARTRIQNLRPDRVPNVRSRYILIEDLSPPVIEIVGSTFWLNPEFFEEHLNRSGYRGDSYGDPHPRTWNTNATPKDYASVRWFRPVQRTRMKPLSELDRDTLLRKNGGTGSLYWKSDTTESTSRKVMRLTTNIFRQEWPIISNPDEAISDDSETTFPVAWEEKLTVQVSQSSRRPPVYIILMDPLPTLRIETDTLLARSRSAPHDDVVPFTQAYSRAPIGPKLGLIDVFNGNPLSDLTVQMLSANLTSTNCTRTDVTSWLEGIYGVQPENSDMDMMTGLLWIIHRDVIGFLRFVSDVLEEIGLSSTDDYIIQKRLTHWRNLITRFQTELPAMRVSIQSFFEFVSQFQPLEQAKAFIEHTLHLIDDLIVQNEKSYAALRADMALLESKRAIDQAESVGKLTELGFIFIPISCIAALFSMQIQPLETPVPLYSFFIAAAVTIGLIYTVRLSIRSTALIEYKRNHSRNIRVNTKLAPGAPIPTHIFLAYVCRHALGPYWRFLRNSLFFLLVLGITMLPVMLLWTHNKHMDVGYKGTMTFIIFLFDAVVVFPFISNPISRAIFRRVESFAERKEIHDLDIRFGTGKHASKLRKGRKDIPSPSSSSNHFSYHTTSSESSESLKPSKPSKPSKSSKSLKTKNAWQKYFVPVGRWILGHPGRKVVDMESLESESQDSRRPTPKGVRIVESNLVKPKRRGRRGRSPTPVRLFTAPPKQKSSMKEARNETGPVKGEVGDADSAPRAIGWSDSQAKEKPDGGITGVGKTSSPILDGISAPSSNSGKDDSEEEIEGLTQSRRPTGQRPSSKGKLTDSQQLIHEVSAAKGAQNNGKAVNLDTENILHRPSLFESPSSYSYSQPKHRLSTSFDGPAERTSKWIKSRKIDGSEDQDNPKEINGDQEYDIRRVKERDEGEVKSPIQLSAREDDAFELEELEPETSDASCDYVDEDVSELYDGVALVGTDSKTSEHGASPTHSTNSRGTNFTLYISDGESD</sequence>
<feature type="region of interest" description="Disordered" evidence="1">
    <location>
        <begin position="962"/>
        <end position="1234"/>
    </location>
</feature>
<feature type="compositionally biased region" description="Polar residues" evidence="1">
    <location>
        <begin position="167"/>
        <end position="181"/>
    </location>
</feature>
<keyword evidence="2" id="KW-0472">Membrane</keyword>
<feature type="compositionally biased region" description="Basic residues" evidence="1">
    <location>
        <begin position="989"/>
        <end position="998"/>
    </location>
</feature>
<feature type="compositionally biased region" description="Low complexity" evidence="1">
    <location>
        <begin position="897"/>
        <end position="935"/>
    </location>
</feature>
<feature type="region of interest" description="Disordered" evidence="1">
    <location>
        <begin position="1256"/>
        <end position="1287"/>
    </location>
</feature>
<proteinExistence type="predicted"/>
<evidence type="ECO:0000256" key="1">
    <source>
        <dbReference type="SAM" id="MobiDB-lite"/>
    </source>
</evidence>
<feature type="region of interest" description="Disordered" evidence="1">
    <location>
        <begin position="887"/>
        <end position="935"/>
    </location>
</feature>
<keyword evidence="4" id="KW-1185">Reference proteome</keyword>
<feature type="compositionally biased region" description="Basic and acidic residues" evidence="1">
    <location>
        <begin position="131"/>
        <end position="146"/>
    </location>
</feature>
<feature type="region of interest" description="Disordered" evidence="1">
    <location>
        <begin position="131"/>
        <end position="181"/>
    </location>
</feature>
<name>A0A6A6DGW5_9PEZI</name>
<dbReference type="EMBL" id="ML994688">
    <property type="protein sequence ID" value="KAF2177489.1"/>
    <property type="molecule type" value="Genomic_DNA"/>
</dbReference>
<feature type="region of interest" description="Disordered" evidence="1">
    <location>
        <begin position="1"/>
        <end position="21"/>
    </location>
</feature>
<feature type="compositionally biased region" description="Polar residues" evidence="1">
    <location>
        <begin position="1088"/>
        <end position="1100"/>
    </location>
</feature>
<feature type="compositionally biased region" description="Polar residues" evidence="1">
    <location>
        <begin position="1266"/>
        <end position="1279"/>
    </location>
</feature>
<feature type="transmembrane region" description="Helical" evidence="2">
    <location>
        <begin position="773"/>
        <end position="794"/>
    </location>
</feature>
<dbReference type="OrthoDB" id="3231000at2759"/>
<feature type="transmembrane region" description="Helical" evidence="2">
    <location>
        <begin position="729"/>
        <end position="752"/>
    </location>
</feature>
<reference evidence="3" key="1">
    <citation type="journal article" date="2020" name="Stud. Mycol.">
        <title>101 Dothideomycetes genomes: a test case for predicting lifestyles and emergence of pathogens.</title>
        <authorList>
            <person name="Haridas S."/>
            <person name="Albert R."/>
            <person name="Binder M."/>
            <person name="Bloem J."/>
            <person name="Labutti K."/>
            <person name="Salamov A."/>
            <person name="Andreopoulos B."/>
            <person name="Baker S."/>
            <person name="Barry K."/>
            <person name="Bills G."/>
            <person name="Bluhm B."/>
            <person name="Cannon C."/>
            <person name="Castanera R."/>
            <person name="Culley D."/>
            <person name="Daum C."/>
            <person name="Ezra D."/>
            <person name="Gonzalez J."/>
            <person name="Henrissat B."/>
            <person name="Kuo A."/>
            <person name="Liang C."/>
            <person name="Lipzen A."/>
            <person name="Lutzoni F."/>
            <person name="Magnuson J."/>
            <person name="Mondo S."/>
            <person name="Nolan M."/>
            <person name="Ohm R."/>
            <person name="Pangilinan J."/>
            <person name="Park H.-J."/>
            <person name="Ramirez L."/>
            <person name="Alfaro M."/>
            <person name="Sun H."/>
            <person name="Tritt A."/>
            <person name="Yoshinaga Y."/>
            <person name="Zwiers L.-H."/>
            <person name="Turgeon B."/>
            <person name="Goodwin S."/>
            <person name="Spatafora J."/>
            <person name="Crous P."/>
            <person name="Grigoriev I."/>
        </authorList>
    </citation>
    <scope>NUCLEOTIDE SEQUENCE</scope>
    <source>
        <strain evidence="3">CBS 207.26</strain>
    </source>
</reference>
<evidence type="ECO:0000313" key="3">
    <source>
        <dbReference type="EMBL" id="KAF2177489.1"/>
    </source>
</evidence>
<feature type="transmembrane region" description="Helical" evidence="2">
    <location>
        <begin position="834"/>
        <end position="852"/>
    </location>
</feature>
<feature type="compositionally biased region" description="Acidic residues" evidence="1">
    <location>
        <begin position="1220"/>
        <end position="1231"/>
    </location>
</feature>
<dbReference type="Proteomes" id="UP000800200">
    <property type="component" value="Unassembled WGS sequence"/>
</dbReference>
<organism evidence="3 4">
    <name type="scientific">Zopfia rhizophila CBS 207.26</name>
    <dbReference type="NCBI Taxonomy" id="1314779"/>
    <lineage>
        <taxon>Eukaryota</taxon>
        <taxon>Fungi</taxon>
        <taxon>Dikarya</taxon>
        <taxon>Ascomycota</taxon>
        <taxon>Pezizomycotina</taxon>
        <taxon>Dothideomycetes</taxon>
        <taxon>Dothideomycetes incertae sedis</taxon>
        <taxon>Zopfiaceae</taxon>
        <taxon>Zopfia</taxon>
    </lineage>
</organism>
<gene>
    <name evidence="3" type="ORF">K469DRAFT_358467</name>
</gene>
<keyword evidence="2" id="KW-0812">Transmembrane</keyword>
<keyword evidence="2" id="KW-1133">Transmembrane helix</keyword>
<feature type="transmembrane region" description="Helical" evidence="2">
    <location>
        <begin position="800"/>
        <end position="822"/>
    </location>
</feature>
<feature type="compositionally biased region" description="Basic and acidic residues" evidence="1">
    <location>
        <begin position="1164"/>
        <end position="1208"/>
    </location>
</feature>
<feature type="compositionally biased region" description="Pro residues" evidence="1">
    <location>
        <begin position="9"/>
        <end position="18"/>
    </location>
</feature>
<evidence type="ECO:0000256" key="2">
    <source>
        <dbReference type="SAM" id="Phobius"/>
    </source>
</evidence>
<feature type="region of interest" description="Disordered" evidence="1">
    <location>
        <begin position="77"/>
        <end position="113"/>
    </location>
</feature>